<protein>
    <submittedName>
        <fullName evidence="1">Uncharacterized protein</fullName>
    </submittedName>
</protein>
<name>A0A3A6QQR7_9VIBR</name>
<dbReference type="Proteomes" id="UP000273252">
    <property type="component" value="Unassembled WGS sequence"/>
</dbReference>
<evidence type="ECO:0000313" key="2">
    <source>
        <dbReference type="Proteomes" id="UP000273252"/>
    </source>
</evidence>
<dbReference type="EMBL" id="QVMU01000001">
    <property type="protein sequence ID" value="RJX75270.1"/>
    <property type="molecule type" value="Genomic_DNA"/>
</dbReference>
<comment type="caution">
    <text evidence="1">The sequence shown here is derived from an EMBL/GenBank/DDBJ whole genome shotgun (WGS) entry which is preliminary data.</text>
</comment>
<dbReference type="OrthoDB" id="9907365at2"/>
<proteinExistence type="predicted"/>
<accession>A0A3A6QQR7</accession>
<dbReference type="AlphaFoldDB" id="A0A3A6QQR7"/>
<evidence type="ECO:0000313" key="1">
    <source>
        <dbReference type="EMBL" id="RJX75270.1"/>
    </source>
</evidence>
<reference evidence="1 2" key="1">
    <citation type="submission" date="2018-08" db="EMBL/GenBank/DDBJ databases">
        <title>Vibrio isolated from the Eastern China Marginal Seas.</title>
        <authorList>
            <person name="Li Y."/>
        </authorList>
    </citation>
    <scope>NUCLEOTIDE SEQUENCE [LARGE SCALE GENOMIC DNA]</scope>
    <source>
        <strain evidence="1 2">BEI233</strain>
    </source>
</reference>
<organism evidence="1 2">
    <name type="scientific">Vibrio sinensis</name>
    <dbReference type="NCBI Taxonomy" id="2302434"/>
    <lineage>
        <taxon>Bacteria</taxon>
        <taxon>Pseudomonadati</taxon>
        <taxon>Pseudomonadota</taxon>
        <taxon>Gammaproteobacteria</taxon>
        <taxon>Vibrionales</taxon>
        <taxon>Vibrionaceae</taxon>
        <taxon>Vibrio</taxon>
    </lineage>
</organism>
<keyword evidence="2" id="KW-1185">Reference proteome</keyword>
<sequence>MNNMINKEVAMEVLKQFSLVLRAICLFFIPQSIESVEKLSVAPVSEMEQDELNLAEQYANLWNKSAELIPPFRHLFRSLIDVNVHHDHSVAVKHASLTLNALSFIAMVCFTEVLKACQYSVLDKASTFVKFINRYIKNTQQAFPLLCVFFYNKKRNTLCTSYA</sequence>
<gene>
    <name evidence="1" type="ORF">DZ860_00875</name>
</gene>
<dbReference type="RefSeq" id="WP_120029026.1">
    <property type="nucleotide sequence ID" value="NZ_QVMU01000001.1"/>
</dbReference>